<reference evidence="2 3" key="1">
    <citation type="submission" date="2019-09" db="EMBL/GenBank/DDBJ databases">
        <title>Genome sequence of Roseospira marina, one of the more divergent members of the non-sulfur purple photosynthetic bacterial family, the Rhodospirillaceae.</title>
        <authorList>
            <person name="Meyer T."/>
            <person name="Kyndt J."/>
        </authorList>
    </citation>
    <scope>NUCLEOTIDE SEQUENCE [LARGE SCALE GENOMIC DNA]</scope>
    <source>
        <strain evidence="2 3">DSM 15113</strain>
    </source>
</reference>
<protein>
    <submittedName>
        <fullName evidence="2">GNAT family N-acetyltransferase</fullName>
    </submittedName>
</protein>
<dbReference type="Gene3D" id="3.40.630.30">
    <property type="match status" value="1"/>
</dbReference>
<accession>A0A5M6I951</accession>
<dbReference type="InterPro" id="IPR016181">
    <property type="entry name" value="Acyl_CoA_acyltransferase"/>
</dbReference>
<dbReference type="OrthoDB" id="9789081at2"/>
<dbReference type="CDD" id="cd04301">
    <property type="entry name" value="NAT_SF"/>
    <property type="match status" value="1"/>
</dbReference>
<dbReference type="EMBL" id="VWPJ01000014">
    <property type="protein sequence ID" value="KAA5604794.1"/>
    <property type="molecule type" value="Genomic_DNA"/>
</dbReference>
<keyword evidence="3" id="KW-1185">Reference proteome</keyword>
<dbReference type="PANTHER" id="PTHR43451">
    <property type="entry name" value="ACETYLTRANSFERASE (GNAT) FAMILY PROTEIN"/>
    <property type="match status" value="1"/>
</dbReference>
<dbReference type="InterPro" id="IPR000182">
    <property type="entry name" value="GNAT_dom"/>
</dbReference>
<dbReference type="GO" id="GO:0016747">
    <property type="term" value="F:acyltransferase activity, transferring groups other than amino-acyl groups"/>
    <property type="evidence" value="ECO:0007669"/>
    <property type="project" value="InterPro"/>
</dbReference>
<dbReference type="PROSITE" id="PS51186">
    <property type="entry name" value="GNAT"/>
    <property type="match status" value="1"/>
</dbReference>
<evidence type="ECO:0000259" key="1">
    <source>
        <dbReference type="PROSITE" id="PS51186"/>
    </source>
</evidence>
<dbReference type="Proteomes" id="UP000324065">
    <property type="component" value="Unassembled WGS sequence"/>
</dbReference>
<evidence type="ECO:0000313" key="3">
    <source>
        <dbReference type="Proteomes" id="UP000324065"/>
    </source>
</evidence>
<dbReference type="PANTHER" id="PTHR43451:SF1">
    <property type="entry name" value="ACETYLTRANSFERASE"/>
    <property type="match status" value="1"/>
</dbReference>
<dbReference type="SUPFAM" id="SSF55729">
    <property type="entry name" value="Acyl-CoA N-acyltransferases (Nat)"/>
    <property type="match status" value="1"/>
</dbReference>
<keyword evidence="2" id="KW-0808">Transferase</keyword>
<dbReference type="Pfam" id="PF13673">
    <property type="entry name" value="Acetyltransf_10"/>
    <property type="match status" value="1"/>
</dbReference>
<proteinExistence type="predicted"/>
<feature type="domain" description="N-acetyltransferase" evidence="1">
    <location>
        <begin position="4"/>
        <end position="157"/>
    </location>
</feature>
<comment type="caution">
    <text evidence="2">The sequence shown here is derived from an EMBL/GenBank/DDBJ whole genome shotgun (WGS) entry which is preliminary data.</text>
</comment>
<dbReference type="InterPro" id="IPR052564">
    <property type="entry name" value="N-acetyltrans/Recomb-assoc"/>
</dbReference>
<sequence length="160" mass="17536">METLTLRPLRADDGDIAGAIFFDAVHRGAAAHYTPEQRIAWAGASPNTAGWRTMCVDVDGFMAERNGEPVGFMTLDANGYIDLAFVRSDVAGTGAGWRLYQAVEARAEDLGIARLTTDASLTARPFFERQGWTVEREQTVQKGAVALTNFKMAKRLARRP</sequence>
<name>A0A5M6I951_9PROT</name>
<dbReference type="AlphaFoldDB" id="A0A5M6I951"/>
<organism evidence="2 3">
    <name type="scientific">Roseospira marina</name>
    <dbReference type="NCBI Taxonomy" id="140057"/>
    <lineage>
        <taxon>Bacteria</taxon>
        <taxon>Pseudomonadati</taxon>
        <taxon>Pseudomonadota</taxon>
        <taxon>Alphaproteobacteria</taxon>
        <taxon>Rhodospirillales</taxon>
        <taxon>Rhodospirillaceae</taxon>
        <taxon>Roseospira</taxon>
    </lineage>
</organism>
<evidence type="ECO:0000313" key="2">
    <source>
        <dbReference type="EMBL" id="KAA5604794.1"/>
    </source>
</evidence>
<gene>
    <name evidence="2" type="ORF">F1188_14385</name>
</gene>